<feature type="transmembrane region" description="Helical" evidence="13">
    <location>
        <begin position="407"/>
        <end position="430"/>
    </location>
</feature>
<dbReference type="PANTHER" id="PTHR33722:SF3">
    <property type="entry name" value="CATION CHANNEL SPERM-ASSOCIATED AUXILIARY SUBUNIT EPSILON"/>
    <property type="match status" value="1"/>
</dbReference>
<dbReference type="GO" id="GO:0036128">
    <property type="term" value="C:CatSper complex"/>
    <property type="evidence" value="ECO:0007669"/>
    <property type="project" value="InterPro"/>
</dbReference>
<comment type="similarity">
    <text evidence="1">Belongs to the CATSPERD family.</text>
</comment>
<evidence type="ECO:0000256" key="13">
    <source>
        <dbReference type="SAM" id="Phobius"/>
    </source>
</evidence>
<evidence type="ECO:0000256" key="8">
    <source>
        <dbReference type="ARBA" id="ARBA00023136"/>
    </source>
</evidence>
<feature type="domain" description="CATSPERE beta-propeller" evidence="14">
    <location>
        <begin position="22"/>
        <end position="99"/>
    </location>
</feature>
<dbReference type="Bgee" id="ENSMFAG00000033487">
    <property type="expression patterns" value="Expressed in adult mammalian kidney and 13 other cell types or tissues"/>
</dbReference>
<accession>A0A2K5V906</accession>
<evidence type="ECO:0000259" key="16">
    <source>
        <dbReference type="Pfam" id="PF22850"/>
    </source>
</evidence>
<evidence type="ECO:0000256" key="2">
    <source>
        <dbReference type="ARBA" id="ARBA00022475"/>
    </source>
</evidence>
<gene>
    <name evidence="17" type="primary">CATSPERE</name>
</gene>
<keyword evidence="6 13" id="KW-1133">Transmembrane helix</keyword>
<sequence>MFILVITESTNSSSFFMLNDVIYHNYYGNILIKMENNVIFHSKINTRDVVKLHLWTNNTTRAFILLSTSGYTYFLYALDNGTIQIQDYPLSLEIRSVAFTTKDKCPYMAFHNNVARVFYFLDKGETLTLWTQIIYPENTGLYVVVESYGPKILEESHDISFEAAFGHCTKTLTITFYQNVDYEGLYDYFEMQHNNTGLVMVQLRPSEYSKTCPIAQKVSDEQEINNEECLFYRSYLRHQPSKNLKVRYIGKKYGCPLRLDFTEKFQPVIQLFDDNGYVKDVGANFIVWEIHGRDDYSFNNTMAQSGCLHEAQTWKSMIELNKHLPLEEVWGPENYIHCFSYAMGKPGDLDQPYEIINSSNGNHIFWPLGHSGMYVFRVKILDPNYSFCNLTAMFAIETFGLIPSPSVYLVAAFLFVLMLLFFTILILSYFQYVKIYRQYIYKPLHNPRKHKKN</sequence>
<dbReference type="GO" id="GO:0097228">
    <property type="term" value="C:sperm principal piece"/>
    <property type="evidence" value="ECO:0007669"/>
    <property type="project" value="TreeGrafter"/>
</dbReference>
<evidence type="ECO:0000256" key="4">
    <source>
        <dbReference type="ARBA" id="ARBA00022729"/>
    </source>
</evidence>
<feature type="domain" description="CATSPERD/E C-terminal" evidence="16">
    <location>
        <begin position="232"/>
        <end position="429"/>
    </location>
</feature>
<proteinExistence type="inferred from homology"/>
<organism evidence="17 18">
    <name type="scientific">Macaca fascicularis</name>
    <name type="common">Crab-eating macaque</name>
    <name type="synonym">Cynomolgus monkey</name>
    <dbReference type="NCBI Taxonomy" id="9541"/>
    <lineage>
        <taxon>Eukaryota</taxon>
        <taxon>Metazoa</taxon>
        <taxon>Chordata</taxon>
        <taxon>Craniata</taxon>
        <taxon>Vertebrata</taxon>
        <taxon>Euteleostomi</taxon>
        <taxon>Mammalia</taxon>
        <taxon>Eutheria</taxon>
        <taxon>Euarchontoglires</taxon>
        <taxon>Primates</taxon>
        <taxon>Haplorrhini</taxon>
        <taxon>Catarrhini</taxon>
        <taxon>Cercopithecidae</taxon>
        <taxon>Cercopithecinae</taxon>
        <taxon>Macaca</taxon>
    </lineage>
</organism>
<dbReference type="Pfam" id="PF22850">
    <property type="entry name" value="CATSPERD-E_C"/>
    <property type="match status" value="1"/>
</dbReference>
<keyword evidence="9" id="KW-1015">Disulfide bond</keyword>
<name>A0A2K5V906_MACFA</name>
<reference evidence="17" key="2">
    <citation type="submission" date="2025-08" db="UniProtKB">
        <authorList>
            <consortium name="Ensembl"/>
        </authorList>
    </citation>
    <scope>IDENTIFICATION</scope>
</reference>
<dbReference type="PANTHER" id="PTHR33722">
    <property type="entry name" value="CATION CHANNEL SPERM-ASSOCIATED PROTEIN SUBUNIT DELTA-RELATED"/>
    <property type="match status" value="1"/>
</dbReference>
<dbReference type="Pfam" id="PF22849">
    <property type="entry name" value="CATSPERE_Ig-like"/>
    <property type="match status" value="1"/>
</dbReference>
<keyword evidence="7" id="KW-0969">Cilium</keyword>
<keyword evidence="18" id="KW-1185">Reference proteome</keyword>
<dbReference type="GO" id="GO:0030317">
    <property type="term" value="P:flagellated sperm motility"/>
    <property type="evidence" value="ECO:0007669"/>
    <property type="project" value="TreeGrafter"/>
</dbReference>
<evidence type="ECO:0000259" key="15">
    <source>
        <dbReference type="Pfam" id="PF22849"/>
    </source>
</evidence>
<dbReference type="InterPro" id="IPR053815">
    <property type="entry name" value="CATSPERE_Ig-like"/>
</dbReference>
<feature type="domain" description="CATSPERE Ig-like" evidence="15">
    <location>
        <begin position="109"/>
        <end position="218"/>
    </location>
</feature>
<evidence type="ECO:0000256" key="12">
    <source>
        <dbReference type="ARBA" id="ARBA00037793"/>
    </source>
</evidence>
<dbReference type="Pfam" id="PF22844">
    <property type="entry name" value="Beta-prop_CATSPERE"/>
    <property type="match status" value="1"/>
</dbReference>
<keyword evidence="4" id="KW-0732">Signal</keyword>
<dbReference type="GO" id="GO:0048240">
    <property type="term" value="P:sperm capacitation"/>
    <property type="evidence" value="ECO:0007669"/>
    <property type="project" value="TreeGrafter"/>
</dbReference>
<evidence type="ECO:0000256" key="5">
    <source>
        <dbReference type="ARBA" id="ARBA00022846"/>
    </source>
</evidence>
<evidence type="ECO:0000256" key="6">
    <source>
        <dbReference type="ARBA" id="ARBA00022989"/>
    </source>
</evidence>
<evidence type="ECO:0000256" key="1">
    <source>
        <dbReference type="ARBA" id="ARBA00010246"/>
    </source>
</evidence>
<dbReference type="VEuPathDB" id="HostDB:ENSMFAG00000033487"/>
<dbReference type="InterPro" id="IPR028751">
    <property type="entry name" value="CATSPERD/E"/>
</dbReference>
<reference evidence="17" key="3">
    <citation type="submission" date="2025-09" db="UniProtKB">
        <authorList>
            <consortium name="Ensembl"/>
        </authorList>
    </citation>
    <scope>IDENTIFICATION</scope>
</reference>
<keyword evidence="10" id="KW-0325">Glycoprotein</keyword>
<keyword evidence="8 13" id="KW-0472">Membrane</keyword>
<dbReference type="GeneTree" id="ENSGT00940000162691"/>
<reference evidence="17 18" key="1">
    <citation type="submission" date="2013-03" db="EMBL/GenBank/DDBJ databases">
        <authorList>
            <person name="Warren W."/>
            <person name="Wilson R.K."/>
        </authorList>
    </citation>
    <scope>NUCLEOTIDE SEQUENCE</scope>
</reference>
<keyword evidence="2" id="KW-1003">Cell membrane</keyword>
<evidence type="ECO:0000256" key="11">
    <source>
        <dbReference type="ARBA" id="ARBA00023273"/>
    </source>
</evidence>
<dbReference type="Proteomes" id="UP000233100">
    <property type="component" value="Chromosome 1"/>
</dbReference>
<dbReference type="InterPro" id="IPR053816">
    <property type="entry name" value="CATSPERE_beta-prop"/>
</dbReference>
<evidence type="ECO:0000256" key="7">
    <source>
        <dbReference type="ARBA" id="ARBA00023069"/>
    </source>
</evidence>
<evidence type="ECO:0000259" key="14">
    <source>
        <dbReference type="Pfam" id="PF22844"/>
    </source>
</evidence>
<dbReference type="Ensembl" id="ENSMFAT00000034815.2">
    <property type="protein sequence ID" value="ENSMFAP00000021198.2"/>
    <property type="gene ID" value="ENSMFAG00000033487.2"/>
</dbReference>
<evidence type="ECO:0000313" key="17">
    <source>
        <dbReference type="Ensembl" id="ENSMFAP00000021198.2"/>
    </source>
</evidence>
<dbReference type="InterPro" id="IPR053814">
    <property type="entry name" value="CATSPERD/E_C"/>
</dbReference>
<evidence type="ECO:0000256" key="10">
    <source>
        <dbReference type="ARBA" id="ARBA00023180"/>
    </source>
</evidence>
<evidence type="ECO:0000313" key="18">
    <source>
        <dbReference type="Proteomes" id="UP000233100"/>
    </source>
</evidence>
<comment type="subcellular location">
    <subcellularLocation>
        <location evidence="12">Cell projection</location>
        <location evidence="12">Cilium</location>
        <location evidence="12">Flagellum membrane</location>
        <topology evidence="12">Single-pass type I membrane protein</topology>
    </subcellularLocation>
</comment>
<protein>
    <submittedName>
        <fullName evidence="17">Catsper channel auxiliary subunit epsilon</fullName>
    </submittedName>
</protein>
<keyword evidence="5" id="KW-0282">Flagellum</keyword>
<evidence type="ECO:0000256" key="9">
    <source>
        <dbReference type="ARBA" id="ARBA00023157"/>
    </source>
</evidence>
<evidence type="ECO:0000256" key="3">
    <source>
        <dbReference type="ARBA" id="ARBA00022692"/>
    </source>
</evidence>
<dbReference type="AlphaFoldDB" id="A0A2K5V906"/>
<keyword evidence="3 13" id="KW-0812">Transmembrane</keyword>
<keyword evidence="11" id="KW-0966">Cell projection</keyword>